<protein>
    <submittedName>
        <fullName evidence="1">Uncharacterized protein</fullName>
    </submittedName>
</protein>
<proteinExistence type="predicted"/>
<gene>
    <name evidence="1" type="ORF">THITE_2092496</name>
</gene>
<evidence type="ECO:0000313" key="1">
    <source>
        <dbReference type="EMBL" id="AEO70993.1"/>
    </source>
</evidence>
<keyword evidence="2" id="KW-1185">Reference proteome</keyword>
<dbReference type="EMBL" id="CP003014">
    <property type="protein sequence ID" value="AEO70993.1"/>
    <property type="molecule type" value="Genomic_DNA"/>
</dbReference>
<organism evidence="1 2">
    <name type="scientific">Thermothielavioides terrestris (strain ATCC 38088 / NRRL 8126)</name>
    <name type="common">Thielavia terrestris</name>
    <dbReference type="NCBI Taxonomy" id="578455"/>
    <lineage>
        <taxon>Eukaryota</taxon>
        <taxon>Fungi</taxon>
        <taxon>Dikarya</taxon>
        <taxon>Ascomycota</taxon>
        <taxon>Pezizomycotina</taxon>
        <taxon>Sordariomycetes</taxon>
        <taxon>Sordariomycetidae</taxon>
        <taxon>Sordariales</taxon>
        <taxon>Chaetomiaceae</taxon>
        <taxon>Thermothielavioides</taxon>
        <taxon>Thermothielavioides terrestris</taxon>
    </lineage>
</organism>
<dbReference type="GeneID" id="11522266"/>
<dbReference type="AlphaFoldDB" id="G2RG54"/>
<dbReference type="RefSeq" id="XP_003657329.1">
    <property type="nucleotide sequence ID" value="XM_003657281.1"/>
</dbReference>
<dbReference type="HOGENOM" id="CLU_1316213_0_0_1"/>
<reference evidence="1 2" key="1">
    <citation type="journal article" date="2011" name="Nat. Biotechnol.">
        <title>Comparative genomic analysis of the thermophilic biomass-degrading fungi Myceliophthora thermophila and Thielavia terrestris.</title>
        <authorList>
            <person name="Berka R.M."/>
            <person name="Grigoriev I.V."/>
            <person name="Otillar R."/>
            <person name="Salamov A."/>
            <person name="Grimwood J."/>
            <person name="Reid I."/>
            <person name="Ishmael N."/>
            <person name="John T."/>
            <person name="Darmond C."/>
            <person name="Moisan M.-C."/>
            <person name="Henrissat B."/>
            <person name="Coutinho P.M."/>
            <person name="Lombard V."/>
            <person name="Natvig D.O."/>
            <person name="Lindquist E."/>
            <person name="Schmutz J."/>
            <person name="Lucas S."/>
            <person name="Harris P."/>
            <person name="Powlowski J."/>
            <person name="Bellemare A."/>
            <person name="Taylor D."/>
            <person name="Butler G."/>
            <person name="de Vries R.P."/>
            <person name="Allijn I.E."/>
            <person name="van den Brink J."/>
            <person name="Ushinsky S."/>
            <person name="Storms R."/>
            <person name="Powell A.J."/>
            <person name="Paulsen I.T."/>
            <person name="Elbourne L.D.H."/>
            <person name="Baker S.E."/>
            <person name="Magnuson J."/>
            <person name="LaBoissiere S."/>
            <person name="Clutterbuck A.J."/>
            <person name="Martinez D."/>
            <person name="Wogulis M."/>
            <person name="de Leon A.L."/>
            <person name="Rey M.W."/>
            <person name="Tsang A."/>
        </authorList>
    </citation>
    <scope>NUCLEOTIDE SEQUENCE [LARGE SCALE GENOMIC DNA]</scope>
    <source>
        <strain evidence="2">ATCC 38088 / NRRL 8126</strain>
    </source>
</reference>
<evidence type="ECO:0000313" key="2">
    <source>
        <dbReference type="Proteomes" id="UP000008181"/>
    </source>
</evidence>
<dbReference type="KEGG" id="ttt:THITE_2092496"/>
<dbReference type="Proteomes" id="UP000008181">
    <property type="component" value="Chromosome 6"/>
</dbReference>
<name>G2RG54_THETT</name>
<sequence>MRLARAKGEGGKSWRVAPAASDVPGSFLAPREAHPIEVLWMGSSTLKLEPRGAPGKGLVFERGESSLVDGMRGFVDAVWDIVPSREARGLLLELCNLKWSKKRELAADNIPLYLFDDALEDWLWRRVNPDSHEHFANLPDHTEFHSFRELPQEAHPDPDYYEIVGRNSLLSRRHLVLPSRAVDVWTFPRPRLPACFRHKGSGLGANSPI</sequence>
<accession>G2RG54</accession>